<dbReference type="RefSeq" id="WP_323574614.1">
    <property type="nucleotide sequence ID" value="NZ_JAYGJQ010000001.1"/>
</dbReference>
<dbReference type="PANTHER" id="PTHR34385:SF1">
    <property type="entry name" value="PEPTIDOGLYCAN L-ALANYL-D-GLUTAMATE ENDOPEPTIDASE CWLK"/>
    <property type="match status" value="1"/>
</dbReference>
<organism evidence="2 3">
    <name type="scientific">Bacteriovorax antarcticus</name>
    <dbReference type="NCBI Taxonomy" id="3088717"/>
    <lineage>
        <taxon>Bacteria</taxon>
        <taxon>Pseudomonadati</taxon>
        <taxon>Bdellovibrionota</taxon>
        <taxon>Bacteriovoracia</taxon>
        <taxon>Bacteriovoracales</taxon>
        <taxon>Bacteriovoracaceae</taxon>
        <taxon>Bacteriovorax</taxon>
    </lineage>
</organism>
<protein>
    <submittedName>
        <fullName evidence="2">M15 family metallopeptidase</fullName>
    </submittedName>
</protein>
<name>A0ABU5VU01_9BACT</name>
<comment type="caution">
    <text evidence="2">The sequence shown here is derived from an EMBL/GenBank/DDBJ whole genome shotgun (WGS) entry which is preliminary data.</text>
</comment>
<dbReference type="Gene3D" id="3.30.1380.10">
    <property type="match status" value="1"/>
</dbReference>
<sequence>MRAIKYQGLSMKDIITGKTQEHLVLDEESNLLVHKEVLSSLRTMRDEAAAAGFSLKLASAFRGFDQQLNIWNAKAKGLRPLLDSYGVPLDYDTLSPTEVVYAILRWSALPGASRHHWGSDMDVYDSSRMPEGYKVQLVPQESQPGGVFADFHLWLDDNLKHFRFFRPYAHDLGGIAPERWHLSYAPISNEYQKILTYELLEETISNADIELKPVILKELPEIYQRFVNI</sequence>
<dbReference type="PANTHER" id="PTHR34385">
    <property type="entry name" value="D-ALANYL-D-ALANINE CARBOXYPEPTIDASE"/>
    <property type="match status" value="1"/>
</dbReference>
<dbReference type="Pfam" id="PF02557">
    <property type="entry name" value="VanY"/>
    <property type="match status" value="1"/>
</dbReference>
<proteinExistence type="predicted"/>
<dbReference type="InterPro" id="IPR003709">
    <property type="entry name" value="VanY-like_core_dom"/>
</dbReference>
<accession>A0ABU5VU01</accession>
<dbReference type="CDD" id="cd14847">
    <property type="entry name" value="DD-carboxypeptidase_like"/>
    <property type="match status" value="1"/>
</dbReference>
<feature type="domain" description="D-alanyl-D-alanine carboxypeptidase-like core" evidence="1">
    <location>
        <begin position="32"/>
        <end position="186"/>
    </location>
</feature>
<dbReference type="InterPro" id="IPR009045">
    <property type="entry name" value="Zn_M74/Hedgehog-like"/>
</dbReference>
<gene>
    <name evidence="2" type="ORF">SHI21_02885</name>
</gene>
<dbReference type="InterPro" id="IPR052179">
    <property type="entry name" value="DD-CPase-like"/>
</dbReference>
<evidence type="ECO:0000259" key="1">
    <source>
        <dbReference type="Pfam" id="PF02557"/>
    </source>
</evidence>
<reference evidence="2 3" key="1">
    <citation type="submission" date="2023-11" db="EMBL/GenBank/DDBJ databases">
        <title>A Novel Polar Bacteriovorax (B. antarcticus) Isolated from the Biocrust in Antarctica.</title>
        <authorList>
            <person name="Mun W."/>
            <person name="Choi S.Y."/>
            <person name="Mitchell R.J."/>
        </authorList>
    </citation>
    <scope>NUCLEOTIDE SEQUENCE [LARGE SCALE GENOMIC DNA]</scope>
    <source>
        <strain evidence="2 3">PP10</strain>
    </source>
</reference>
<keyword evidence="3" id="KW-1185">Reference proteome</keyword>
<dbReference type="EMBL" id="JAYGJQ010000001">
    <property type="protein sequence ID" value="MEA9355125.1"/>
    <property type="molecule type" value="Genomic_DNA"/>
</dbReference>
<dbReference type="SUPFAM" id="SSF55166">
    <property type="entry name" value="Hedgehog/DD-peptidase"/>
    <property type="match status" value="1"/>
</dbReference>
<evidence type="ECO:0000313" key="3">
    <source>
        <dbReference type="Proteomes" id="UP001302274"/>
    </source>
</evidence>
<dbReference type="Proteomes" id="UP001302274">
    <property type="component" value="Unassembled WGS sequence"/>
</dbReference>
<evidence type="ECO:0000313" key="2">
    <source>
        <dbReference type="EMBL" id="MEA9355125.1"/>
    </source>
</evidence>